<protein>
    <submittedName>
        <fullName evidence="3">Transglycosylase SLT domain-containing protein</fullName>
    </submittedName>
</protein>
<keyword evidence="4" id="KW-1185">Reference proteome</keyword>
<evidence type="ECO:0000256" key="1">
    <source>
        <dbReference type="SAM" id="Coils"/>
    </source>
</evidence>
<gene>
    <name evidence="3" type="ORF">NC661_01365</name>
</gene>
<sequence>MIKILAKWMISLSLLTIAGVGIYHGYSTYKTNILTLEQENEQLKNKNDRLRAQVSYKDSNPENPENTSSYENWSLLEKKAKSMVEKSDGAFKSAWAFYLVKEAKKYDIDPFLVFELLYVETGGTFNPELVGPETVYGHAYGMGQFMKNTAPWVADMAELPYKDELLFDPFYSIQLSIVYLDFLHSQYENWDEALTAYHRGMGGLEQYKEKHGHAKSNYASKIQNNAKDHQTVAIAN</sequence>
<reference evidence="3" key="1">
    <citation type="submission" date="2022-06" db="EMBL/GenBank/DDBJ databases">
        <title>Aquibacillus sp. a new bacterium isolated from soil saline samples.</title>
        <authorList>
            <person name="Galisteo C."/>
            <person name="De La Haba R."/>
            <person name="Sanchez-Porro C."/>
            <person name="Ventosa A."/>
        </authorList>
    </citation>
    <scope>NUCLEOTIDE SEQUENCE</scope>
    <source>
        <strain evidence="3">JCM 12387</strain>
    </source>
</reference>
<dbReference type="AlphaFoldDB" id="A0A9X3WIB5"/>
<dbReference type="Pfam" id="PF01464">
    <property type="entry name" value="SLT"/>
    <property type="match status" value="1"/>
</dbReference>
<dbReference type="Proteomes" id="UP001145072">
    <property type="component" value="Unassembled WGS sequence"/>
</dbReference>
<dbReference type="RefSeq" id="WP_259871402.1">
    <property type="nucleotide sequence ID" value="NZ_JAMQJZ010000001.1"/>
</dbReference>
<evidence type="ECO:0000259" key="2">
    <source>
        <dbReference type="Pfam" id="PF01464"/>
    </source>
</evidence>
<feature type="domain" description="Transglycosylase SLT" evidence="2">
    <location>
        <begin position="100"/>
        <end position="217"/>
    </location>
</feature>
<feature type="coiled-coil region" evidence="1">
    <location>
        <begin position="26"/>
        <end position="53"/>
    </location>
</feature>
<name>A0A9X3WIB5_9BACI</name>
<organism evidence="3 4">
    <name type="scientific">Aquibacillus koreensis</name>
    <dbReference type="NCBI Taxonomy" id="279446"/>
    <lineage>
        <taxon>Bacteria</taxon>
        <taxon>Bacillati</taxon>
        <taxon>Bacillota</taxon>
        <taxon>Bacilli</taxon>
        <taxon>Bacillales</taxon>
        <taxon>Bacillaceae</taxon>
        <taxon>Aquibacillus</taxon>
    </lineage>
</organism>
<dbReference type="Gene3D" id="1.10.530.10">
    <property type="match status" value="1"/>
</dbReference>
<evidence type="ECO:0000313" key="4">
    <source>
        <dbReference type="Proteomes" id="UP001145072"/>
    </source>
</evidence>
<dbReference type="InterPro" id="IPR023346">
    <property type="entry name" value="Lysozyme-like_dom_sf"/>
</dbReference>
<accession>A0A9X3WIB5</accession>
<comment type="caution">
    <text evidence="3">The sequence shown here is derived from an EMBL/GenBank/DDBJ whole genome shotgun (WGS) entry which is preliminary data.</text>
</comment>
<proteinExistence type="predicted"/>
<keyword evidence="1" id="KW-0175">Coiled coil</keyword>
<dbReference type="InterPro" id="IPR008258">
    <property type="entry name" value="Transglycosylase_SLT_dom_1"/>
</dbReference>
<dbReference type="SUPFAM" id="SSF53955">
    <property type="entry name" value="Lysozyme-like"/>
    <property type="match status" value="1"/>
</dbReference>
<evidence type="ECO:0000313" key="3">
    <source>
        <dbReference type="EMBL" id="MDC3419025.1"/>
    </source>
</evidence>
<dbReference type="EMBL" id="JAMQJZ010000001">
    <property type="protein sequence ID" value="MDC3419025.1"/>
    <property type="molecule type" value="Genomic_DNA"/>
</dbReference>